<organism evidence="2">
    <name type="scientific">uncultured Caudovirales phage</name>
    <dbReference type="NCBI Taxonomy" id="2100421"/>
    <lineage>
        <taxon>Viruses</taxon>
        <taxon>Duplodnaviria</taxon>
        <taxon>Heunggongvirae</taxon>
        <taxon>Uroviricota</taxon>
        <taxon>Caudoviricetes</taxon>
        <taxon>Peduoviridae</taxon>
        <taxon>Maltschvirus</taxon>
        <taxon>Maltschvirus maltsch</taxon>
    </lineage>
</organism>
<reference evidence="2" key="1">
    <citation type="submission" date="2020-05" db="EMBL/GenBank/DDBJ databases">
        <authorList>
            <person name="Chiriac C."/>
            <person name="Salcher M."/>
            <person name="Ghai R."/>
            <person name="Kavagutti S V."/>
        </authorList>
    </citation>
    <scope>NUCLEOTIDE SEQUENCE</scope>
</reference>
<evidence type="ECO:0000313" key="2">
    <source>
        <dbReference type="EMBL" id="CAB4199482.1"/>
    </source>
</evidence>
<keyword evidence="1" id="KW-0812">Transmembrane</keyword>
<gene>
    <name evidence="2" type="ORF">UFOVP1336_41</name>
</gene>
<name>A0A6J5RU49_9CAUD</name>
<keyword evidence="1" id="KW-1133">Transmembrane helix</keyword>
<evidence type="ECO:0008006" key="3">
    <source>
        <dbReference type="Google" id="ProtNLM"/>
    </source>
</evidence>
<evidence type="ECO:0000256" key="1">
    <source>
        <dbReference type="SAM" id="Phobius"/>
    </source>
</evidence>
<keyword evidence="1" id="KW-0472">Membrane</keyword>
<proteinExistence type="predicted"/>
<protein>
    <recommendedName>
        <fullName evidence="3">Holin</fullName>
    </recommendedName>
</protein>
<sequence>MNTQIKVVIEEALRTATATALALWIGMGVDIWSLNTDSLKALSAAAIAAAVQVVLRYLQPGGSYGIGAVKK</sequence>
<feature type="transmembrane region" description="Helical" evidence="1">
    <location>
        <begin position="12"/>
        <end position="33"/>
    </location>
</feature>
<dbReference type="EMBL" id="LR797285">
    <property type="protein sequence ID" value="CAB4199482.1"/>
    <property type="molecule type" value="Genomic_DNA"/>
</dbReference>
<accession>A0A6J5RU49</accession>